<dbReference type="RefSeq" id="WP_189573556.1">
    <property type="nucleotide sequence ID" value="NZ_BMXI01000019.1"/>
</dbReference>
<proteinExistence type="predicted"/>
<evidence type="ECO:0000313" key="1">
    <source>
        <dbReference type="EMBL" id="GHC65622.1"/>
    </source>
</evidence>
<name>A0A918WNI0_9BACT</name>
<protein>
    <submittedName>
        <fullName evidence="1">Uncharacterized protein</fullName>
    </submittedName>
</protein>
<dbReference type="Proteomes" id="UP000644507">
    <property type="component" value="Unassembled WGS sequence"/>
</dbReference>
<sequence>MKWPFALIILAPFSHGEVVDVTLTLTAATADENILDLGLSVSGIASDDTSEASGTVSARIDIAPESGEISTLELVTADVTTTGVSFVGTFIFATVYDLTTSDLGVTLDTPAPPAPVFDSLCAADFHELTINSGTLTGSSAVGEIPPQDFADTPVTGSGSPGDFIEISSTLNVELSTATEKVYDLNFVYPVAITQVIEVTEDFSATVAANGTVRAIGQVSLMTEPPNPYLEWAAENGDSDAPFVGNDFNIELENGLFWALGFEAGDTPRIFDREAAGAFALELPAGGTVAEVVVEVATDLDSVEPWTPLPSGQLSGAVNPIPAGTTGTLSIESVGEGRFYRLSAESPVE</sequence>
<dbReference type="EMBL" id="BMXI01000019">
    <property type="protein sequence ID" value="GHC65622.1"/>
    <property type="molecule type" value="Genomic_DNA"/>
</dbReference>
<reference evidence="1" key="2">
    <citation type="submission" date="2020-09" db="EMBL/GenBank/DDBJ databases">
        <authorList>
            <person name="Sun Q."/>
            <person name="Kim S."/>
        </authorList>
    </citation>
    <scope>NUCLEOTIDE SEQUENCE</scope>
    <source>
        <strain evidence="1">KCTC 12988</strain>
    </source>
</reference>
<gene>
    <name evidence="1" type="ORF">GCM10007100_36810</name>
</gene>
<accession>A0A918WNI0</accession>
<keyword evidence="2" id="KW-1185">Reference proteome</keyword>
<organism evidence="1 2">
    <name type="scientific">Roseibacillus persicicus</name>
    <dbReference type="NCBI Taxonomy" id="454148"/>
    <lineage>
        <taxon>Bacteria</taxon>
        <taxon>Pseudomonadati</taxon>
        <taxon>Verrucomicrobiota</taxon>
        <taxon>Verrucomicrobiia</taxon>
        <taxon>Verrucomicrobiales</taxon>
        <taxon>Verrucomicrobiaceae</taxon>
        <taxon>Roseibacillus</taxon>
    </lineage>
</organism>
<reference evidence="1" key="1">
    <citation type="journal article" date="2014" name="Int. J. Syst. Evol. Microbiol.">
        <title>Complete genome sequence of Corynebacterium casei LMG S-19264T (=DSM 44701T), isolated from a smear-ripened cheese.</title>
        <authorList>
            <consortium name="US DOE Joint Genome Institute (JGI-PGF)"/>
            <person name="Walter F."/>
            <person name="Albersmeier A."/>
            <person name="Kalinowski J."/>
            <person name="Ruckert C."/>
        </authorList>
    </citation>
    <scope>NUCLEOTIDE SEQUENCE</scope>
    <source>
        <strain evidence="1">KCTC 12988</strain>
    </source>
</reference>
<evidence type="ECO:0000313" key="2">
    <source>
        <dbReference type="Proteomes" id="UP000644507"/>
    </source>
</evidence>
<comment type="caution">
    <text evidence="1">The sequence shown here is derived from an EMBL/GenBank/DDBJ whole genome shotgun (WGS) entry which is preliminary data.</text>
</comment>
<dbReference type="AlphaFoldDB" id="A0A918WNI0"/>